<proteinExistence type="predicted"/>
<evidence type="ECO:0000313" key="2">
    <source>
        <dbReference type="Proteomes" id="UP001445076"/>
    </source>
</evidence>
<comment type="caution">
    <text evidence="1">The sequence shown here is derived from an EMBL/GenBank/DDBJ whole genome shotgun (WGS) entry which is preliminary data.</text>
</comment>
<dbReference type="AlphaFoldDB" id="A0AAW0X206"/>
<accession>A0AAW0X206</accession>
<evidence type="ECO:0000313" key="1">
    <source>
        <dbReference type="EMBL" id="KAK8733705.1"/>
    </source>
</evidence>
<dbReference type="EMBL" id="JARKIK010000053">
    <property type="protein sequence ID" value="KAK8733705.1"/>
    <property type="molecule type" value="Genomic_DNA"/>
</dbReference>
<gene>
    <name evidence="1" type="ORF">OTU49_006435</name>
</gene>
<protein>
    <submittedName>
        <fullName evidence="1">Uncharacterized protein</fullName>
    </submittedName>
</protein>
<sequence>MLSRLQSHRHKWISVPRWLSLPVNFLSSIPVSRIRQDYTHIVTSLDSIGWSLCPRYMMINAEEQPNQQRADLSNKKSQSVGGRWKQTYSCSSSQNPSNLSTTAYVQHRLQGCGRGWLHTQATRDTPANTLTRCKMTPSSSSSRDIKSDLFDFLVYDYLLLGAEAAGPVIAARATSARK</sequence>
<reference evidence="1 2" key="1">
    <citation type="journal article" date="2024" name="BMC Genomics">
        <title>Genome assembly of redclaw crayfish (Cherax quadricarinatus) provides insights into its immune adaptation and hypoxia tolerance.</title>
        <authorList>
            <person name="Liu Z."/>
            <person name="Zheng J."/>
            <person name="Li H."/>
            <person name="Fang K."/>
            <person name="Wang S."/>
            <person name="He J."/>
            <person name="Zhou D."/>
            <person name="Weng S."/>
            <person name="Chi M."/>
            <person name="Gu Z."/>
            <person name="He J."/>
            <person name="Li F."/>
            <person name="Wang M."/>
        </authorList>
    </citation>
    <scope>NUCLEOTIDE SEQUENCE [LARGE SCALE GENOMIC DNA]</scope>
    <source>
        <strain evidence="1">ZL_2023a</strain>
    </source>
</reference>
<keyword evidence="2" id="KW-1185">Reference proteome</keyword>
<dbReference type="Proteomes" id="UP001445076">
    <property type="component" value="Unassembled WGS sequence"/>
</dbReference>
<organism evidence="1 2">
    <name type="scientific">Cherax quadricarinatus</name>
    <name type="common">Australian red claw crayfish</name>
    <dbReference type="NCBI Taxonomy" id="27406"/>
    <lineage>
        <taxon>Eukaryota</taxon>
        <taxon>Metazoa</taxon>
        <taxon>Ecdysozoa</taxon>
        <taxon>Arthropoda</taxon>
        <taxon>Crustacea</taxon>
        <taxon>Multicrustacea</taxon>
        <taxon>Malacostraca</taxon>
        <taxon>Eumalacostraca</taxon>
        <taxon>Eucarida</taxon>
        <taxon>Decapoda</taxon>
        <taxon>Pleocyemata</taxon>
        <taxon>Astacidea</taxon>
        <taxon>Parastacoidea</taxon>
        <taxon>Parastacidae</taxon>
        <taxon>Cherax</taxon>
    </lineage>
</organism>
<name>A0AAW0X206_CHEQU</name>